<keyword evidence="2" id="KW-1185">Reference proteome</keyword>
<organism evidence="1 2">
    <name type="scientific">Anas platyrhynchos</name>
    <name type="common">Mallard</name>
    <name type="synonym">Anas boschas</name>
    <dbReference type="NCBI Taxonomy" id="8839"/>
    <lineage>
        <taxon>Eukaryota</taxon>
        <taxon>Metazoa</taxon>
        <taxon>Chordata</taxon>
        <taxon>Craniata</taxon>
        <taxon>Vertebrata</taxon>
        <taxon>Euteleostomi</taxon>
        <taxon>Archelosauria</taxon>
        <taxon>Archosauria</taxon>
        <taxon>Dinosauria</taxon>
        <taxon>Saurischia</taxon>
        <taxon>Theropoda</taxon>
        <taxon>Coelurosauria</taxon>
        <taxon>Aves</taxon>
        <taxon>Neognathae</taxon>
        <taxon>Galloanserae</taxon>
        <taxon>Anseriformes</taxon>
        <taxon>Anatidae</taxon>
        <taxon>Anatinae</taxon>
        <taxon>Anas</taxon>
    </lineage>
</organism>
<dbReference type="EMBL" id="KB742929">
    <property type="protein sequence ID" value="EOB02790.1"/>
    <property type="molecule type" value="Genomic_DNA"/>
</dbReference>
<evidence type="ECO:0000313" key="1">
    <source>
        <dbReference type="EMBL" id="EOB02790.1"/>
    </source>
</evidence>
<evidence type="ECO:0000313" key="2">
    <source>
        <dbReference type="Proteomes" id="UP000296049"/>
    </source>
</evidence>
<sequence length="245" mass="26958">MLLQAPGICLQSQLQLQRLLLWLCGDTNLHSSTFLSVTLATKCLRAFLASNQTSQALSSTGRVHYIVSETYKLVLLPSINACLEERDAKPFPKAQVRCVSGCPGTAPRSRCERCSAHGQAGLSLGRHRRTVCKVSRRKEKSHLRAAALALVLVLELQLKPKPHRSGQGTSQRHSLLTALPTSARRLRRVQAERRGRRLPSLLFVLLPEHRAEGLSDCLSSGSTVTTTVRVLDNLVSLGDLRMVDL</sequence>
<dbReference type="Proteomes" id="UP000296049">
    <property type="component" value="Unassembled WGS sequence"/>
</dbReference>
<proteinExistence type="predicted"/>
<gene>
    <name evidence="1" type="ORF">Anapl_00883</name>
</gene>
<accession>R0LM70</accession>
<reference evidence="2" key="1">
    <citation type="journal article" date="2013" name="Nat. Genet.">
        <title>The duck genome and transcriptome provide insight into an avian influenza virus reservoir species.</title>
        <authorList>
            <person name="Huang Y."/>
            <person name="Li Y."/>
            <person name="Burt D.W."/>
            <person name="Chen H."/>
            <person name="Zhang Y."/>
            <person name="Qian W."/>
            <person name="Kim H."/>
            <person name="Gan S."/>
            <person name="Zhao Y."/>
            <person name="Li J."/>
            <person name="Yi K."/>
            <person name="Feng H."/>
            <person name="Zhu P."/>
            <person name="Li B."/>
            <person name="Liu Q."/>
            <person name="Fairley S."/>
            <person name="Magor K.E."/>
            <person name="Du Z."/>
            <person name="Hu X."/>
            <person name="Goodman L."/>
            <person name="Tafer H."/>
            <person name="Vignal A."/>
            <person name="Lee T."/>
            <person name="Kim K.W."/>
            <person name="Sheng Z."/>
            <person name="An Y."/>
            <person name="Searle S."/>
            <person name="Herrero J."/>
            <person name="Groenen M.A."/>
            <person name="Crooijmans R.P."/>
            <person name="Faraut T."/>
            <person name="Cai Q."/>
            <person name="Webster R.G."/>
            <person name="Aldridge J.R."/>
            <person name="Warren W.C."/>
            <person name="Bartschat S."/>
            <person name="Kehr S."/>
            <person name="Marz M."/>
            <person name="Stadler P.F."/>
            <person name="Smith J."/>
            <person name="Kraus R.H."/>
            <person name="Zhao Y."/>
            <person name="Ren L."/>
            <person name="Fei J."/>
            <person name="Morisson M."/>
            <person name="Kaiser P."/>
            <person name="Griffin D.K."/>
            <person name="Rao M."/>
            <person name="Pitel F."/>
            <person name="Wang J."/>
            <person name="Li N."/>
        </authorList>
    </citation>
    <scope>NUCLEOTIDE SEQUENCE [LARGE SCALE GENOMIC DNA]</scope>
</reference>
<name>R0LM70_ANAPL</name>
<protein>
    <submittedName>
        <fullName evidence="1">Uncharacterized protein</fullName>
    </submittedName>
</protein>
<dbReference type="AlphaFoldDB" id="R0LM70"/>